<protein>
    <submittedName>
        <fullName evidence="1">DUF1800 domain-containing protein</fullName>
    </submittedName>
</protein>
<sequence>MSDRAARPAIARLLTRVAFAPSAADVAFVRAHGFAAYVDRQLAWRSLDDDALSGNLERVLGTLACDRAALLACSNDPRRPQIEWRAAARARRSASRRQLYEVMVEFWSGWFGVPDGVDALLHDRDVVRAHALGRYADLMRASARSAAMLGRDRRRWLADLLGRYSRGATAGDTDIDEALRCFSGWTADPVGGGLRFVAAGHDYGAKRLFGTLLPAGGGVEDGDALIERLAAHPATARHVATRLVRRFVGDEPRDLVDLASFAFTASRGDIAETVRFVLGSAAFYESVGLDIELAARD</sequence>
<dbReference type="RefSeq" id="WP_263544759.1">
    <property type="nucleotide sequence ID" value="NZ_JAOVZO020000015.1"/>
</dbReference>
<dbReference type="EMBL" id="JAOVZO020000015">
    <property type="protein sequence ID" value="MDC8013072.1"/>
    <property type="molecule type" value="Genomic_DNA"/>
</dbReference>
<accession>A0A9X3YIX0</accession>
<dbReference type="InterPro" id="IPR014917">
    <property type="entry name" value="DUF1800"/>
</dbReference>
<dbReference type="Pfam" id="PF08811">
    <property type="entry name" value="DUF1800"/>
    <property type="match status" value="2"/>
</dbReference>
<dbReference type="AlphaFoldDB" id="A0A9X3YIX0"/>
<evidence type="ECO:0000313" key="1">
    <source>
        <dbReference type="EMBL" id="MDC8013072.1"/>
    </source>
</evidence>
<comment type="caution">
    <text evidence="1">The sequence shown here is derived from an EMBL/GenBank/DDBJ whole genome shotgun (WGS) entry which is preliminary data.</text>
</comment>
<proteinExistence type="predicted"/>
<gene>
    <name evidence="1" type="ORF">OD750_010995</name>
</gene>
<organism evidence="1 2">
    <name type="scientific">Tahibacter soli</name>
    <dbReference type="NCBI Taxonomy" id="2983605"/>
    <lineage>
        <taxon>Bacteria</taxon>
        <taxon>Pseudomonadati</taxon>
        <taxon>Pseudomonadota</taxon>
        <taxon>Gammaproteobacteria</taxon>
        <taxon>Lysobacterales</taxon>
        <taxon>Rhodanobacteraceae</taxon>
        <taxon>Tahibacter</taxon>
    </lineage>
</organism>
<dbReference type="Proteomes" id="UP001139971">
    <property type="component" value="Unassembled WGS sequence"/>
</dbReference>
<keyword evidence="2" id="KW-1185">Reference proteome</keyword>
<name>A0A9X3YIX0_9GAMM</name>
<reference evidence="1" key="1">
    <citation type="submission" date="2023-02" db="EMBL/GenBank/DDBJ databases">
        <title>Tahibacter soli sp. nov. isolated from soil.</title>
        <authorList>
            <person name="Baek J.H."/>
            <person name="Lee J.K."/>
            <person name="Choi D.G."/>
            <person name="Jeon C.O."/>
        </authorList>
    </citation>
    <scope>NUCLEOTIDE SEQUENCE</scope>
    <source>
        <strain evidence="1">BL</strain>
    </source>
</reference>
<evidence type="ECO:0000313" key="2">
    <source>
        <dbReference type="Proteomes" id="UP001139971"/>
    </source>
</evidence>